<dbReference type="SUPFAM" id="SSF53335">
    <property type="entry name" value="S-adenosyl-L-methionine-dependent methyltransferases"/>
    <property type="match status" value="1"/>
</dbReference>
<comment type="caution">
    <text evidence="1">The sequence shown here is derived from an EMBL/GenBank/DDBJ whole genome shotgun (WGS) entry which is preliminary data.</text>
</comment>
<keyword evidence="1" id="KW-0808">Transferase</keyword>
<gene>
    <name evidence="1" type="ORF">FHP06_14255</name>
</gene>
<dbReference type="Gene3D" id="3.40.50.150">
    <property type="entry name" value="Vaccinia Virus protein VP39"/>
    <property type="match status" value="1"/>
</dbReference>
<dbReference type="Proteomes" id="UP000321571">
    <property type="component" value="Unassembled WGS sequence"/>
</dbReference>
<dbReference type="AlphaFoldDB" id="A0A5C8NFE8"/>
<accession>A0A5C8NFE8</accession>
<dbReference type="GO" id="GO:0032259">
    <property type="term" value="P:methylation"/>
    <property type="evidence" value="ECO:0007669"/>
    <property type="project" value="UniProtKB-KW"/>
</dbReference>
<proteinExistence type="predicted"/>
<evidence type="ECO:0000313" key="1">
    <source>
        <dbReference type="EMBL" id="TXL57529.1"/>
    </source>
</evidence>
<sequence>MPAYDMYRAVGRRTVEGWVDPRTFGVLRVLSDEQQRLGVTGPVAEIGVHHGKLFIALQLLAEPGATALAVDVFDDQTLNVDQSGRGDRRRFERQVRRWGDWSSVVVEQTDSTLLTGLDIMRLADGEIRLFSVDGGHTEETVLADMRTAEGALAPGGVVIADDVFNDEWPSVSVGTMRYLGTSGRLVPFAIGFGKTYFTDEAHVVAYREAVRRAYGKRWRIAHKTTVFHGFDVEVLWGTPITPRSVLRRSSLARRLYHRLTSR</sequence>
<dbReference type="OrthoDB" id="7192174at2"/>
<organism evidence="1 2">
    <name type="scientific">Aeromicrobium terrae</name>
    <dbReference type="NCBI Taxonomy" id="2498846"/>
    <lineage>
        <taxon>Bacteria</taxon>
        <taxon>Bacillati</taxon>
        <taxon>Actinomycetota</taxon>
        <taxon>Actinomycetes</taxon>
        <taxon>Propionibacteriales</taxon>
        <taxon>Nocardioidaceae</taxon>
        <taxon>Aeromicrobium</taxon>
    </lineage>
</organism>
<dbReference type="InterPro" id="IPR029063">
    <property type="entry name" value="SAM-dependent_MTases_sf"/>
</dbReference>
<protein>
    <submittedName>
        <fullName evidence="1">Class I SAM-dependent methyltransferase</fullName>
    </submittedName>
</protein>
<reference evidence="1 2" key="1">
    <citation type="submission" date="2019-06" db="EMBL/GenBank/DDBJ databases">
        <title>Aeromicrobium sp. nov., isolated from a maize field.</title>
        <authorList>
            <person name="Lin S.-Y."/>
            <person name="Tsai C.-F."/>
            <person name="Young C.-C."/>
        </authorList>
    </citation>
    <scope>NUCLEOTIDE SEQUENCE [LARGE SCALE GENOMIC DNA]</scope>
    <source>
        <strain evidence="1 2">CC-CFT486</strain>
    </source>
</reference>
<keyword evidence="2" id="KW-1185">Reference proteome</keyword>
<keyword evidence="1" id="KW-0489">Methyltransferase</keyword>
<dbReference type="Pfam" id="PF13578">
    <property type="entry name" value="Methyltransf_24"/>
    <property type="match status" value="1"/>
</dbReference>
<dbReference type="RefSeq" id="WP_147687462.1">
    <property type="nucleotide sequence ID" value="NZ_VDUX01000007.1"/>
</dbReference>
<dbReference type="EMBL" id="VDUX01000007">
    <property type="protein sequence ID" value="TXL57529.1"/>
    <property type="molecule type" value="Genomic_DNA"/>
</dbReference>
<evidence type="ECO:0000313" key="2">
    <source>
        <dbReference type="Proteomes" id="UP000321571"/>
    </source>
</evidence>
<dbReference type="GO" id="GO:0008168">
    <property type="term" value="F:methyltransferase activity"/>
    <property type="evidence" value="ECO:0007669"/>
    <property type="project" value="UniProtKB-KW"/>
</dbReference>
<name>A0A5C8NFE8_9ACTN</name>